<proteinExistence type="predicted"/>
<evidence type="ECO:0000259" key="2">
    <source>
        <dbReference type="Pfam" id="PF14827"/>
    </source>
</evidence>
<organism evidence="3 4">
    <name type="scientific">Malaciobacter mytili LMG 24559</name>
    <dbReference type="NCBI Taxonomy" id="1032238"/>
    <lineage>
        <taxon>Bacteria</taxon>
        <taxon>Pseudomonadati</taxon>
        <taxon>Campylobacterota</taxon>
        <taxon>Epsilonproteobacteria</taxon>
        <taxon>Campylobacterales</taxon>
        <taxon>Arcobacteraceae</taxon>
        <taxon>Malaciobacter</taxon>
    </lineage>
</organism>
<dbReference type="Pfam" id="PF14827">
    <property type="entry name" value="dCache_3"/>
    <property type="match status" value="1"/>
</dbReference>
<evidence type="ECO:0000313" key="3">
    <source>
        <dbReference type="EMBL" id="RXK14700.1"/>
    </source>
</evidence>
<accession>A0AAX2AEY1</accession>
<sequence>MSYLNSKTNKYLFVILLITSFFIAFIFYLLTNLNNSDKLLNRLENALTTTKNLFEEQKRYALSLSILLSEDKELIESFIKNNREATFEIVNKKIDTLKQLQNSNFEVQIHNINLTTYLRSWDLSIKDIPLESFRQGLVKVKESKKPLVSIELGKRLNIKAISPLIKDEKFIGSLETIIDFKYLSNELKQKGYKLFVLLDKKYLNIATDLKNNETIANFVIVNDSSKIIFENLDLKNLNDYGYVSNDKYSFAYFSYYDLNGNFLGYIFTAIENKNHLNFNNSYDYETLTSTSKVQIK</sequence>
<keyword evidence="1" id="KW-0472">Membrane</keyword>
<gene>
    <name evidence="3" type="ORF">CP985_12095</name>
</gene>
<dbReference type="EMBL" id="NXID01000053">
    <property type="protein sequence ID" value="RXK14700.1"/>
    <property type="molecule type" value="Genomic_DNA"/>
</dbReference>
<dbReference type="InterPro" id="IPR029150">
    <property type="entry name" value="dCache_3"/>
</dbReference>
<name>A0AAX2AEY1_9BACT</name>
<feature type="domain" description="Double Cache" evidence="2">
    <location>
        <begin position="38"/>
        <end position="202"/>
    </location>
</feature>
<keyword evidence="1" id="KW-0812">Transmembrane</keyword>
<feature type="transmembrane region" description="Helical" evidence="1">
    <location>
        <begin position="12"/>
        <end position="30"/>
    </location>
</feature>
<dbReference type="RefSeq" id="WP_114842244.1">
    <property type="nucleotide sequence ID" value="NZ_CP031219.1"/>
</dbReference>
<dbReference type="KEGG" id="amyt:AMYT_1832"/>
<keyword evidence="4" id="KW-1185">Reference proteome</keyword>
<comment type="caution">
    <text evidence="3">The sequence shown here is derived from an EMBL/GenBank/DDBJ whole genome shotgun (WGS) entry which is preliminary data.</text>
</comment>
<reference evidence="3 4" key="1">
    <citation type="submission" date="2017-09" db="EMBL/GenBank/DDBJ databases">
        <title>Genomics of the genus Arcobacter.</title>
        <authorList>
            <person name="Perez-Cataluna A."/>
            <person name="Figueras M.J."/>
            <person name="Salas-Masso N."/>
        </authorList>
    </citation>
    <scope>NUCLEOTIDE SEQUENCE [LARGE SCALE GENOMIC DNA]</scope>
    <source>
        <strain evidence="3 4">CECT 7386</strain>
    </source>
</reference>
<dbReference type="Proteomes" id="UP000290092">
    <property type="component" value="Unassembled WGS sequence"/>
</dbReference>
<protein>
    <recommendedName>
        <fullName evidence="2">Double Cache domain-containing protein</fullName>
    </recommendedName>
</protein>
<evidence type="ECO:0000313" key="4">
    <source>
        <dbReference type="Proteomes" id="UP000290092"/>
    </source>
</evidence>
<keyword evidence="1" id="KW-1133">Transmembrane helix</keyword>
<dbReference type="AlphaFoldDB" id="A0AAX2AEY1"/>
<evidence type="ECO:0000256" key="1">
    <source>
        <dbReference type="SAM" id="Phobius"/>
    </source>
</evidence>